<evidence type="ECO:0000313" key="15">
    <source>
        <dbReference type="EMBL" id="WDI30156.1"/>
    </source>
</evidence>
<evidence type="ECO:0000256" key="9">
    <source>
        <dbReference type="ARBA" id="ARBA00023237"/>
    </source>
</evidence>
<dbReference type="InterPro" id="IPR000531">
    <property type="entry name" value="Beta-barrel_TonB"/>
</dbReference>
<evidence type="ECO:0000256" key="7">
    <source>
        <dbReference type="ARBA" id="ARBA00023136"/>
    </source>
</evidence>
<reference evidence="15" key="1">
    <citation type="submission" date="2023-02" db="EMBL/GenBank/DDBJ databases">
        <title>Genome sequence of Hyphococcus flavus.</title>
        <authorList>
            <person name="Rong J.-C."/>
            <person name="Zhao Q."/>
            <person name="Yi M."/>
            <person name="Wu J.-Y."/>
        </authorList>
    </citation>
    <scope>NUCLEOTIDE SEQUENCE</scope>
    <source>
        <strain evidence="15">MCCC 1K03223</strain>
    </source>
</reference>
<evidence type="ECO:0000256" key="11">
    <source>
        <dbReference type="RuleBase" id="RU003357"/>
    </source>
</evidence>
<evidence type="ECO:0000256" key="10">
    <source>
        <dbReference type="PROSITE-ProRule" id="PRU01360"/>
    </source>
</evidence>
<proteinExistence type="inferred from homology"/>
<dbReference type="SUPFAM" id="SSF56935">
    <property type="entry name" value="Porins"/>
    <property type="match status" value="1"/>
</dbReference>
<sequence length="716" mass="78431">MTPKKKIWLSACSALALAMASAEAAIVQSSGNEEQSSITYARTLRDRPLDEYIQRSRAAATDTRDESDFTDNYADDIGDGLFFAPGVQINGLDIQEPRIAIRGFSYGNNQHRSTVAVYRDGAPVTDVHGTSNTSEIDLQSTKSIKIYRGVANLREGGDNLGGAVNFVSKTGRTARQGLTARAEGDASMDGKPAGQAHIAIANGKEASALDYYLSATGVYENGFRDNNRRSSQQFHGNLGYRIADAVSTRLFIDIVNSKTELAGGLEPGLALSDPQEPTPPVTLGPLFPGGPVFNLLDGARQDDFARDIREGRVASNTRFSLLGHDIDVSGHYTRREVTSPQIDFAGFIEEEGSEWGVRTQFERVMPVFGRELMYRAGGSYATGRQDSDRFENIEGARGDITANTQHRSKNISGYVQGFYKPFKKLVVDLGAKFIRVERTLTDLEDDDTDDRSFTGISARAGAAYKLLDTIEVYTSVSRAYEPPSFYELIAEDATSFSGLDEQDSFTIEAGLRGSFTDWIGWDIAYYDTDVENEIINIADPSSFVNSDVFENVDQTTHKGVEAGIDLNFFPATMRRRDAALTLRNVYNYNNFRFTDADPLGSIDGNRIAGAPLHLYRGELRYAVNDRWFAAVNLSYTRGDHFADHLNEVSVPTGAVIGFSAGLALSENIELFASGENITDRAYVGGVTPVLSQNLDNARIFTPGAPASFYGGLRYKF</sequence>
<keyword evidence="3 10" id="KW-1134">Transmembrane beta strand</keyword>
<keyword evidence="7 10" id="KW-0472">Membrane</keyword>
<evidence type="ECO:0000256" key="1">
    <source>
        <dbReference type="ARBA" id="ARBA00004571"/>
    </source>
</evidence>
<dbReference type="InterPro" id="IPR012910">
    <property type="entry name" value="Plug_dom"/>
</dbReference>
<protein>
    <submittedName>
        <fullName evidence="15">TonB-dependent receptor</fullName>
    </submittedName>
</protein>
<organism evidence="15 16">
    <name type="scientific">Hyphococcus flavus</name>
    <dbReference type="NCBI Taxonomy" id="1866326"/>
    <lineage>
        <taxon>Bacteria</taxon>
        <taxon>Pseudomonadati</taxon>
        <taxon>Pseudomonadota</taxon>
        <taxon>Alphaproteobacteria</taxon>
        <taxon>Parvularculales</taxon>
        <taxon>Parvularculaceae</taxon>
        <taxon>Hyphococcus</taxon>
    </lineage>
</organism>
<dbReference type="EMBL" id="CP118166">
    <property type="protein sequence ID" value="WDI30156.1"/>
    <property type="molecule type" value="Genomic_DNA"/>
</dbReference>
<keyword evidence="4 10" id="KW-0812">Transmembrane</keyword>
<feature type="chain" id="PRO_5042178955" evidence="12">
    <location>
        <begin position="25"/>
        <end position="716"/>
    </location>
</feature>
<evidence type="ECO:0000259" key="13">
    <source>
        <dbReference type="Pfam" id="PF00593"/>
    </source>
</evidence>
<dbReference type="GO" id="GO:0044718">
    <property type="term" value="P:siderophore transmembrane transport"/>
    <property type="evidence" value="ECO:0007669"/>
    <property type="project" value="TreeGrafter"/>
</dbReference>
<dbReference type="InterPro" id="IPR036942">
    <property type="entry name" value="Beta-barrel_TonB_sf"/>
</dbReference>
<evidence type="ECO:0000256" key="12">
    <source>
        <dbReference type="SAM" id="SignalP"/>
    </source>
</evidence>
<dbReference type="InterPro" id="IPR037066">
    <property type="entry name" value="Plug_dom_sf"/>
</dbReference>
<evidence type="ECO:0000256" key="6">
    <source>
        <dbReference type="ARBA" id="ARBA00023077"/>
    </source>
</evidence>
<dbReference type="GO" id="GO:0015344">
    <property type="term" value="F:siderophore uptake transmembrane transporter activity"/>
    <property type="evidence" value="ECO:0007669"/>
    <property type="project" value="TreeGrafter"/>
</dbReference>
<dbReference type="AlphaFoldDB" id="A0AAE9ZG03"/>
<dbReference type="Proteomes" id="UP001214043">
    <property type="component" value="Chromosome"/>
</dbReference>
<feature type="signal peptide" evidence="12">
    <location>
        <begin position="1"/>
        <end position="24"/>
    </location>
</feature>
<evidence type="ECO:0000256" key="2">
    <source>
        <dbReference type="ARBA" id="ARBA00022448"/>
    </source>
</evidence>
<dbReference type="PANTHER" id="PTHR30069">
    <property type="entry name" value="TONB-DEPENDENT OUTER MEMBRANE RECEPTOR"/>
    <property type="match status" value="1"/>
</dbReference>
<keyword evidence="16" id="KW-1185">Reference proteome</keyword>
<dbReference type="InterPro" id="IPR039426">
    <property type="entry name" value="TonB-dep_rcpt-like"/>
</dbReference>
<dbReference type="PANTHER" id="PTHR30069:SF29">
    <property type="entry name" value="HEMOGLOBIN AND HEMOGLOBIN-HAPTOGLOBIN-BINDING PROTEIN 1-RELATED"/>
    <property type="match status" value="1"/>
</dbReference>
<evidence type="ECO:0000256" key="3">
    <source>
        <dbReference type="ARBA" id="ARBA00022452"/>
    </source>
</evidence>
<dbReference type="Pfam" id="PF00593">
    <property type="entry name" value="TonB_dep_Rec_b-barrel"/>
    <property type="match status" value="1"/>
</dbReference>
<dbReference type="PROSITE" id="PS52016">
    <property type="entry name" value="TONB_DEPENDENT_REC_3"/>
    <property type="match status" value="1"/>
</dbReference>
<evidence type="ECO:0000256" key="5">
    <source>
        <dbReference type="ARBA" id="ARBA00022729"/>
    </source>
</evidence>
<keyword evidence="9 10" id="KW-0998">Cell outer membrane</keyword>
<feature type="domain" description="TonB-dependent receptor plug" evidence="14">
    <location>
        <begin position="58"/>
        <end position="163"/>
    </location>
</feature>
<evidence type="ECO:0000256" key="8">
    <source>
        <dbReference type="ARBA" id="ARBA00023170"/>
    </source>
</evidence>
<gene>
    <name evidence="15" type="ORF">PUV54_09310</name>
</gene>
<comment type="similarity">
    <text evidence="10 11">Belongs to the TonB-dependent receptor family.</text>
</comment>
<dbReference type="KEGG" id="hfl:PUV54_09310"/>
<keyword evidence="8 15" id="KW-0675">Receptor</keyword>
<keyword evidence="5 12" id="KW-0732">Signal</keyword>
<dbReference type="RefSeq" id="WP_274491951.1">
    <property type="nucleotide sequence ID" value="NZ_CP118166.1"/>
</dbReference>
<dbReference type="Pfam" id="PF07715">
    <property type="entry name" value="Plug"/>
    <property type="match status" value="1"/>
</dbReference>
<keyword evidence="2 10" id="KW-0813">Transport</keyword>
<name>A0AAE9ZG03_9PROT</name>
<evidence type="ECO:0000256" key="4">
    <source>
        <dbReference type="ARBA" id="ARBA00022692"/>
    </source>
</evidence>
<evidence type="ECO:0000313" key="16">
    <source>
        <dbReference type="Proteomes" id="UP001214043"/>
    </source>
</evidence>
<dbReference type="Gene3D" id="2.40.170.20">
    <property type="entry name" value="TonB-dependent receptor, beta-barrel domain"/>
    <property type="match status" value="1"/>
</dbReference>
<keyword evidence="6 11" id="KW-0798">TonB box</keyword>
<feature type="domain" description="TonB-dependent receptor-like beta-barrel" evidence="13">
    <location>
        <begin position="316"/>
        <end position="677"/>
    </location>
</feature>
<dbReference type="GO" id="GO:0009279">
    <property type="term" value="C:cell outer membrane"/>
    <property type="evidence" value="ECO:0007669"/>
    <property type="project" value="UniProtKB-SubCell"/>
</dbReference>
<evidence type="ECO:0000259" key="14">
    <source>
        <dbReference type="Pfam" id="PF07715"/>
    </source>
</evidence>
<comment type="subcellular location">
    <subcellularLocation>
        <location evidence="1 10">Cell outer membrane</location>
        <topology evidence="1 10">Multi-pass membrane protein</topology>
    </subcellularLocation>
</comment>
<accession>A0AAE9ZG03</accession>
<dbReference type="Gene3D" id="2.170.130.10">
    <property type="entry name" value="TonB-dependent receptor, plug domain"/>
    <property type="match status" value="1"/>
</dbReference>